<protein>
    <recommendedName>
        <fullName evidence="3">Lipoprotein</fullName>
    </recommendedName>
</protein>
<sequence length="142" mass="15891">MNHFKITSILIIAIGTIGLQACVNSNQLTKRQDFVAYLDQFKGKTQNQLKQELNFKQFGFDASKTKIGKQNQSMMQYRIHRPIALPIPMFEPNYGASGGGASGMRPTLHTSANSYEVDMTCDITFHLENQIVTSWEAKGKAC</sequence>
<dbReference type="AlphaFoldDB" id="A0A9X1WW73"/>
<accession>A0A9X1WW73</accession>
<evidence type="ECO:0008006" key="3">
    <source>
        <dbReference type="Google" id="ProtNLM"/>
    </source>
</evidence>
<reference evidence="1" key="1">
    <citation type="submission" date="2022-02" db="EMBL/GenBank/DDBJ databases">
        <title>Acinetobacter A3.8 sp. nov., isolated from Sediment (Zhairuo Island).</title>
        <authorList>
            <person name="Zheng K."/>
        </authorList>
    </citation>
    <scope>NUCLEOTIDE SEQUENCE</scope>
    <source>
        <strain evidence="1">A3.8</strain>
    </source>
</reference>
<keyword evidence="2" id="KW-1185">Reference proteome</keyword>
<evidence type="ECO:0000313" key="1">
    <source>
        <dbReference type="EMBL" id="MCJ8146324.1"/>
    </source>
</evidence>
<dbReference type="RefSeq" id="WP_241571010.1">
    <property type="nucleotide sequence ID" value="NZ_JAKUML010000006.1"/>
</dbReference>
<evidence type="ECO:0000313" key="2">
    <source>
        <dbReference type="Proteomes" id="UP001139701"/>
    </source>
</evidence>
<organism evidence="1 2">
    <name type="scientific">Acinetobacter sedimenti</name>
    <dbReference type="NCBI Taxonomy" id="2919922"/>
    <lineage>
        <taxon>Bacteria</taxon>
        <taxon>Pseudomonadati</taxon>
        <taxon>Pseudomonadota</taxon>
        <taxon>Gammaproteobacteria</taxon>
        <taxon>Moraxellales</taxon>
        <taxon>Moraxellaceae</taxon>
        <taxon>Acinetobacter</taxon>
    </lineage>
</organism>
<proteinExistence type="predicted"/>
<gene>
    <name evidence="1" type="ORF">MKI79_05330</name>
</gene>
<comment type="caution">
    <text evidence="1">The sequence shown here is derived from an EMBL/GenBank/DDBJ whole genome shotgun (WGS) entry which is preliminary data.</text>
</comment>
<name>A0A9X1WW73_9GAMM</name>
<dbReference type="Proteomes" id="UP001139701">
    <property type="component" value="Unassembled WGS sequence"/>
</dbReference>
<dbReference type="EMBL" id="JAKUML010000006">
    <property type="protein sequence ID" value="MCJ8146324.1"/>
    <property type="molecule type" value="Genomic_DNA"/>
</dbReference>
<dbReference type="PROSITE" id="PS51257">
    <property type="entry name" value="PROKAR_LIPOPROTEIN"/>
    <property type="match status" value="1"/>
</dbReference>